<keyword evidence="2 3" id="KW-0812">Transmembrane</keyword>
<keyword evidence="5" id="KW-1185">Reference proteome</keyword>
<dbReference type="GO" id="GO:0015562">
    <property type="term" value="F:efflux transmembrane transporter activity"/>
    <property type="evidence" value="ECO:0007669"/>
    <property type="project" value="InterPro"/>
</dbReference>
<dbReference type="OrthoDB" id="9770517at2"/>
<comment type="caution">
    <text evidence="4">The sequence shown here is derived from an EMBL/GenBank/DDBJ whole genome shotgun (WGS) entry which is preliminary data.</text>
</comment>
<dbReference type="RefSeq" id="WP_087910087.1">
    <property type="nucleotide sequence ID" value="NZ_NAIA01000003.1"/>
</dbReference>
<keyword evidence="2 3" id="KW-0472">Membrane</keyword>
<keyword evidence="2" id="KW-1134">Transmembrane beta strand</keyword>
<accession>A0A210RXV3</accession>
<dbReference type="PROSITE" id="PS51257">
    <property type="entry name" value="PROKAR_LIPOPROTEIN"/>
    <property type="match status" value="1"/>
</dbReference>
<evidence type="ECO:0000256" key="1">
    <source>
        <dbReference type="ARBA" id="ARBA00007613"/>
    </source>
</evidence>
<evidence type="ECO:0000313" key="4">
    <source>
        <dbReference type="EMBL" id="OWF65853.1"/>
    </source>
</evidence>
<gene>
    <name evidence="4" type="ORF">B6A14_08825</name>
</gene>
<dbReference type="Proteomes" id="UP000196880">
    <property type="component" value="Unassembled WGS sequence"/>
</dbReference>
<dbReference type="GO" id="GO:0005886">
    <property type="term" value="C:plasma membrane"/>
    <property type="evidence" value="ECO:0007669"/>
    <property type="project" value="UniProtKB-SubCell"/>
</dbReference>
<feature type="transmembrane region" description="Helical" evidence="3">
    <location>
        <begin position="12"/>
        <end position="30"/>
    </location>
</feature>
<sequence length="467" mass="50105">MHKRQLNSCHKAVLYSLGVVTLSACTISPLKNNRELVDQSLPNASIPTQFQTSNATNQNTLKVDDAWLKQFNDGELNALVTEALQNNPSIRIIAARRTQSEALINAAGGSQYPGINAIGNTGSKVGSSGTGLTGFYIGAGWELDLWGRVRTSIAGAEQNSKAINADQDAARLSLIATLAKSVWLARSLQEQAQLAKDNADASQKIADLMQVRENIGASSANDVASAKISAAQAQEVALNSALARDQALRAVETLVGRYPKAEPLKTTALPALPQPIAPGLPADLLERRPDLIAAEARVNSAFYLADEKRLARLPKISLTAGYGYINSQIFTLVNGASTSFGVGANVALPLFQGGAIEAQIAYQNAEAQAALANYGKVVLSAFNDVENALNGEATWRERNTQLQIQLDQQKRVMKSTESEFQIGKVDQRQIQQQRIKTNTTDISWRQGQVDALAQRINLYLALGGSAD</sequence>
<reference evidence="4 5" key="1">
    <citation type="submission" date="2017-03" db="EMBL/GenBank/DDBJ databases">
        <title>New species Polynucleobacter sp. MWH-EgelM1-30-B4.</title>
        <authorList>
            <person name="Hahn M.W."/>
        </authorList>
    </citation>
    <scope>NUCLEOTIDE SEQUENCE [LARGE SCALE GENOMIC DNA]</scope>
    <source>
        <strain evidence="4 5">MWH-EgelM1-30-B4</strain>
    </source>
</reference>
<keyword evidence="3" id="KW-1133">Transmembrane helix</keyword>
<dbReference type="AlphaFoldDB" id="A0A210RXV3"/>
<dbReference type="SUPFAM" id="SSF56954">
    <property type="entry name" value="Outer membrane efflux proteins (OEP)"/>
    <property type="match status" value="1"/>
</dbReference>
<evidence type="ECO:0000313" key="5">
    <source>
        <dbReference type="Proteomes" id="UP000196880"/>
    </source>
</evidence>
<dbReference type="InterPro" id="IPR010131">
    <property type="entry name" value="MdtP/NodT-like"/>
</dbReference>
<name>A0A210RXV3_9BURK</name>
<keyword evidence="2" id="KW-0564">Palmitate</keyword>
<proteinExistence type="inferred from homology"/>
<dbReference type="EMBL" id="NAIA01000003">
    <property type="protein sequence ID" value="OWF65853.1"/>
    <property type="molecule type" value="Genomic_DNA"/>
</dbReference>
<comment type="subcellular location">
    <subcellularLocation>
        <location evidence="2">Cell membrane</location>
        <topology evidence="2">Lipid-anchor</topology>
    </subcellularLocation>
</comment>
<dbReference type="NCBIfam" id="TIGR01845">
    <property type="entry name" value="outer_NodT"/>
    <property type="match status" value="1"/>
</dbReference>
<dbReference type="Pfam" id="PF02321">
    <property type="entry name" value="OEP"/>
    <property type="match status" value="2"/>
</dbReference>
<dbReference type="Gene3D" id="1.20.1600.10">
    <property type="entry name" value="Outer membrane efflux proteins (OEP)"/>
    <property type="match status" value="1"/>
</dbReference>
<keyword evidence="2" id="KW-0449">Lipoprotein</keyword>
<evidence type="ECO:0000256" key="3">
    <source>
        <dbReference type="SAM" id="Phobius"/>
    </source>
</evidence>
<evidence type="ECO:0000256" key="2">
    <source>
        <dbReference type="RuleBase" id="RU362097"/>
    </source>
</evidence>
<evidence type="ECO:0008006" key="6">
    <source>
        <dbReference type="Google" id="ProtNLM"/>
    </source>
</evidence>
<dbReference type="PANTHER" id="PTHR30203">
    <property type="entry name" value="OUTER MEMBRANE CATION EFFLUX PROTEIN"/>
    <property type="match status" value="1"/>
</dbReference>
<dbReference type="Gene3D" id="2.20.200.10">
    <property type="entry name" value="Outer membrane efflux proteins (OEP)"/>
    <property type="match status" value="1"/>
</dbReference>
<organism evidence="4 5">
    <name type="scientific">Polynucleobacter hirudinilacicola</name>
    <dbReference type="NCBI Taxonomy" id="1743166"/>
    <lineage>
        <taxon>Bacteria</taxon>
        <taxon>Pseudomonadati</taxon>
        <taxon>Pseudomonadota</taxon>
        <taxon>Betaproteobacteria</taxon>
        <taxon>Burkholderiales</taxon>
        <taxon>Burkholderiaceae</taxon>
        <taxon>Polynucleobacter</taxon>
    </lineage>
</organism>
<comment type="similarity">
    <text evidence="1 2">Belongs to the outer membrane factor (OMF) (TC 1.B.17) family.</text>
</comment>
<dbReference type="InterPro" id="IPR003423">
    <property type="entry name" value="OMP_efflux"/>
</dbReference>
<protein>
    <recommendedName>
        <fullName evidence="6">RND transporter</fullName>
    </recommendedName>
</protein>